<dbReference type="InterPro" id="IPR036937">
    <property type="entry name" value="Adhesion_dom_fimbrial_sf"/>
</dbReference>
<sequence length="170" mass="17842">MNEKNGGEVAVRISDWLLIGALLGAIAPLQAAPNDINFHGSLIEAPLCVINNNETIVVDFGDEVLTTRVDGEHYKMVVPISLDCSAALTVNQELSISGSGAAFDANALNSGVTDLGIALYVDGARYQLGQSVPFTYPKAPEIAAVPIKREGSTLSGGTFRALASLVVDYH</sequence>
<proteinExistence type="predicted"/>
<dbReference type="Pfam" id="PF00419">
    <property type="entry name" value="Fimbrial"/>
    <property type="match status" value="1"/>
</dbReference>
<feature type="domain" description="Fimbrial-type adhesion" evidence="1">
    <location>
        <begin position="36"/>
        <end position="169"/>
    </location>
</feature>
<gene>
    <name evidence="2" type="ORF">FE240_06930</name>
</gene>
<evidence type="ECO:0000313" key="2">
    <source>
        <dbReference type="EMBL" id="QFI54452.1"/>
    </source>
</evidence>
<dbReference type="Gene3D" id="2.60.40.1090">
    <property type="entry name" value="Fimbrial-type adhesion domain"/>
    <property type="match status" value="1"/>
</dbReference>
<dbReference type="EMBL" id="CP040449">
    <property type="protein sequence ID" value="QFI54452.1"/>
    <property type="molecule type" value="Genomic_DNA"/>
</dbReference>
<dbReference type="GO" id="GO:0007155">
    <property type="term" value="P:cell adhesion"/>
    <property type="evidence" value="ECO:0007669"/>
    <property type="project" value="InterPro"/>
</dbReference>
<reference evidence="2 3" key="1">
    <citation type="submission" date="2019-05" db="EMBL/GenBank/DDBJ databases">
        <title>OXA-830, a novel chromosomally encoded expanded-spectrum class D beta-lactamase in Aeromonas simiae.</title>
        <authorList>
            <person name="Zhou W."/>
            <person name="Chen Q."/>
        </authorList>
    </citation>
    <scope>NUCLEOTIDE SEQUENCE [LARGE SCALE GENOMIC DNA]</scope>
    <source>
        <strain evidence="2 3">A6</strain>
    </source>
</reference>
<name>A0A5J6WU58_9GAMM</name>
<protein>
    <submittedName>
        <fullName evidence="2">Fimbrial protein</fullName>
    </submittedName>
</protein>
<accession>A0A5J6WU58</accession>
<dbReference type="RefSeq" id="WP_193003920.1">
    <property type="nucleotide sequence ID" value="NZ_CP040449.1"/>
</dbReference>
<dbReference type="Proteomes" id="UP000594034">
    <property type="component" value="Chromosome"/>
</dbReference>
<dbReference type="AlphaFoldDB" id="A0A5J6WU58"/>
<dbReference type="GO" id="GO:0009289">
    <property type="term" value="C:pilus"/>
    <property type="evidence" value="ECO:0007669"/>
    <property type="project" value="InterPro"/>
</dbReference>
<dbReference type="InterPro" id="IPR008966">
    <property type="entry name" value="Adhesion_dom_sf"/>
</dbReference>
<keyword evidence="3" id="KW-1185">Reference proteome</keyword>
<dbReference type="KEGG" id="asim:FE240_06930"/>
<dbReference type="SUPFAM" id="SSF49401">
    <property type="entry name" value="Bacterial adhesins"/>
    <property type="match status" value="1"/>
</dbReference>
<evidence type="ECO:0000313" key="3">
    <source>
        <dbReference type="Proteomes" id="UP000594034"/>
    </source>
</evidence>
<evidence type="ECO:0000259" key="1">
    <source>
        <dbReference type="Pfam" id="PF00419"/>
    </source>
</evidence>
<dbReference type="InterPro" id="IPR000259">
    <property type="entry name" value="Adhesion_dom_fimbrial"/>
</dbReference>
<organism evidence="2 3">
    <name type="scientific">Aeromonas simiae</name>
    <dbReference type="NCBI Taxonomy" id="218936"/>
    <lineage>
        <taxon>Bacteria</taxon>
        <taxon>Pseudomonadati</taxon>
        <taxon>Pseudomonadota</taxon>
        <taxon>Gammaproteobacteria</taxon>
        <taxon>Aeromonadales</taxon>
        <taxon>Aeromonadaceae</taxon>
        <taxon>Aeromonas</taxon>
    </lineage>
</organism>